<dbReference type="EMBL" id="WMBB01000001">
    <property type="protein sequence ID" value="MTE11539.1"/>
    <property type="molecule type" value="Genomic_DNA"/>
</dbReference>
<evidence type="ECO:0000313" key="2">
    <source>
        <dbReference type="Proteomes" id="UP000432464"/>
    </source>
</evidence>
<reference evidence="1 2" key="1">
    <citation type="submission" date="2019-11" db="EMBL/GenBank/DDBJ databases">
        <title>Nocardia sp. nov. CT2-14 isolated from soil.</title>
        <authorList>
            <person name="Kanchanasin P."/>
            <person name="Tanasupawat S."/>
            <person name="Yuki M."/>
            <person name="Kudo T."/>
        </authorList>
    </citation>
    <scope>NUCLEOTIDE SEQUENCE [LARGE SCALE GENOMIC DNA]</scope>
    <source>
        <strain evidence="1 2">CT2-14</strain>
    </source>
</reference>
<dbReference type="AlphaFoldDB" id="A0A6I3KVL0"/>
<sequence>MSEGNGVPVESPDFPTEFTLSSRTGAIVVTTTEQGLPRAISVERDRLREDPGLLAAEILRLCRQSAARAGVERRAQLKAAGLVPELLALTGLPTMEEVTRQEYVEEQEFETEPDSWLRPI</sequence>
<name>A0A6I3KVL0_9NOCA</name>
<proteinExistence type="predicted"/>
<comment type="caution">
    <text evidence="1">The sequence shown here is derived from an EMBL/GenBank/DDBJ whole genome shotgun (WGS) entry which is preliminary data.</text>
</comment>
<organism evidence="1 2">
    <name type="scientific">Nocardia aurantiaca</name>
    <dbReference type="NCBI Taxonomy" id="2675850"/>
    <lineage>
        <taxon>Bacteria</taxon>
        <taxon>Bacillati</taxon>
        <taxon>Actinomycetota</taxon>
        <taxon>Actinomycetes</taxon>
        <taxon>Mycobacteriales</taxon>
        <taxon>Nocardiaceae</taxon>
        <taxon>Nocardia</taxon>
    </lineage>
</organism>
<accession>A0A6I3KVL0</accession>
<protein>
    <submittedName>
        <fullName evidence="1">Uncharacterized protein</fullName>
    </submittedName>
</protein>
<evidence type="ECO:0000313" key="1">
    <source>
        <dbReference type="EMBL" id="MTE11539.1"/>
    </source>
</evidence>
<keyword evidence="2" id="KW-1185">Reference proteome</keyword>
<dbReference type="RefSeq" id="WP_154786038.1">
    <property type="nucleotide sequence ID" value="NZ_WMBB01000001.1"/>
</dbReference>
<dbReference type="Proteomes" id="UP000432464">
    <property type="component" value="Unassembled WGS sequence"/>
</dbReference>
<gene>
    <name evidence="1" type="ORF">GLP40_01880</name>
</gene>